<reference evidence="2" key="1">
    <citation type="submission" date="2017-05" db="EMBL/GenBank/DDBJ databases">
        <title>Physiological properties and genetic analysis related to exopolysaccharide production of fresh-water unicellular cyanobacterium Aphanothece sacrum, Suizenji Nori, that has been cultured as a food source in Japan.</title>
        <authorList>
            <person name="Kanesaki Y."/>
            <person name="Yoshikawa S."/>
            <person name="Ohki K."/>
        </authorList>
    </citation>
    <scope>NUCLEOTIDE SEQUENCE [LARGE SCALE GENOMIC DNA]</scope>
    <source>
        <strain evidence="2">FPU1</strain>
    </source>
</reference>
<protein>
    <submittedName>
        <fullName evidence="1">Catechol hydroxylase</fullName>
    </submittedName>
</protein>
<keyword evidence="2" id="KW-1185">Reference proteome</keyword>
<dbReference type="RefSeq" id="WP_124974698.1">
    <property type="nucleotide sequence ID" value="NZ_BDQK01000013.1"/>
</dbReference>
<dbReference type="Proteomes" id="UP000287247">
    <property type="component" value="Unassembled WGS sequence"/>
</dbReference>
<dbReference type="AlphaFoldDB" id="A0A401IHU5"/>
<sequence length="185" mass="21087">MLNEETQSLRIWKGFHWSFFVMTQGLTICLKRFEEAIKQNDLILAQKELKTATNLMLASSAAMKLTGSFNPSHYQNYIRSTMNPPGVKSPDFSGLMSWDHAILIELWKQLKPIFSSIPLEIKPNHDEFIIAYKNLAESHRKVCSKFGGEEMGSLVCPNKTAVETLDKFANNRQRLLKGNKAKFSC</sequence>
<comment type="caution">
    <text evidence="1">The sequence shown here is derived from an EMBL/GenBank/DDBJ whole genome shotgun (WGS) entry which is preliminary data.</text>
</comment>
<organism evidence="1 2">
    <name type="scientific">Aphanothece sacrum FPU1</name>
    <dbReference type="NCBI Taxonomy" id="1920663"/>
    <lineage>
        <taxon>Bacteria</taxon>
        <taxon>Bacillati</taxon>
        <taxon>Cyanobacteriota</taxon>
        <taxon>Cyanophyceae</taxon>
        <taxon>Oscillatoriophycideae</taxon>
        <taxon>Chroococcales</taxon>
        <taxon>Aphanothecaceae</taxon>
        <taxon>Aphanothece</taxon>
    </lineage>
</organism>
<dbReference type="OrthoDB" id="2987626at2"/>
<gene>
    <name evidence="1" type="ORF">AsFPU1_2270</name>
</gene>
<name>A0A401IHU5_APHSA</name>
<proteinExistence type="predicted"/>
<accession>A0A401IHU5</accession>
<evidence type="ECO:0000313" key="2">
    <source>
        <dbReference type="Proteomes" id="UP000287247"/>
    </source>
</evidence>
<evidence type="ECO:0000313" key="1">
    <source>
        <dbReference type="EMBL" id="GBF80863.1"/>
    </source>
</evidence>
<dbReference type="EMBL" id="BDQK01000013">
    <property type="protein sequence ID" value="GBF80863.1"/>
    <property type="molecule type" value="Genomic_DNA"/>
</dbReference>